<dbReference type="Gene3D" id="3.30.2350.10">
    <property type="entry name" value="Pseudouridine synthase"/>
    <property type="match status" value="1"/>
</dbReference>
<proteinExistence type="inferred from homology"/>
<dbReference type="GO" id="GO:0000455">
    <property type="term" value="P:enzyme-directed rRNA pseudouridine synthesis"/>
    <property type="evidence" value="ECO:0007669"/>
    <property type="project" value="TreeGrafter"/>
</dbReference>
<accession>S7RMI8</accession>
<sequence>MSRSGREILHRSLTGKNTNPLRNVIYVDKGLVVLNKPSGLICQTSHARKQPDTAVRATNPSLVVELGMSTPPYPVHRLDKPTTGALILARTPHMARDLSAQFRTRTVSKTYLALVRAGAQTFPASNGEIRTPLDNVDGRVSVAHEGSATGKPAATDWELVASAEKAPISLLRLRLHTGLKHQLRVHLAQVLQAPILGDTIHSTTSPIIDIPCDRLFLHSSHISFFRYRPEGPSRRFRFGVTAPLPKDFADICRVLGISLKKEDITGGIYIDGQQVENGEIPDLQGRWWSPP</sequence>
<gene>
    <name evidence="3" type="ORF">GLOTRDRAFT_41119</name>
</gene>
<evidence type="ECO:0000259" key="2">
    <source>
        <dbReference type="Pfam" id="PF00849"/>
    </source>
</evidence>
<dbReference type="PANTHER" id="PTHR21600">
    <property type="entry name" value="MITOCHONDRIAL RNA PSEUDOURIDINE SYNTHASE"/>
    <property type="match status" value="1"/>
</dbReference>
<dbReference type="OrthoDB" id="428658at2759"/>
<comment type="similarity">
    <text evidence="1">Belongs to the pseudouridine synthase RluA family.</text>
</comment>
<dbReference type="EMBL" id="KB469301">
    <property type="protein sequence ID" value="EPQ55655.1"/>
    <property type="molecule type" value="Genomic_DNA"/>
</dbReference>
<dbReference type="OMA" id="SDPACIT"/>
<dbReference type="PROSITE" id="PS01129">
    <property type="entry name" value="PSI_RLU"/>
    <property type="match status" value="1"/>
</dbReference>
<dbReference type="Proteomes" id="UP000030669">
    <property type="component" value="Unassembled WGS sequence"/>
</dbReference>
<dbReference type="STRING" id="670483.S7RMI8"/>
<name>S7RMI8_GLOTA</name>
<dbReference type="GO" id="GO:0009982">
    <property type="term" value="F:pseudouridine synthase activity"/>
    <property type="evidence" value="ECO:0007669"/>
    <property type="project" value="InterPro"/>
</dbReference>
<dbReference type="PANTHER" id="PTHR21600:SF87">
    <property type="entry name" value="RNA PSEUDOURIDYLATE SYNTHASE DOMAIN-CONTAINING PROTEIN 1"/>
    <property type="match status" value="1"/>
</dbReference>
<dbReference type="InterPro" id="IPR006224">
    <property type="entry name" value="PsdUridine_synth_RluA-like_CS"/>
</dbReference>
<dbReference type="HOGENOM" id="CLU_016902_11_0_1"/>
<reference evidence="3 4" key="1">
    <citation type="journal article" date="2012" name="Science">
        <title>The Paleozoic origin of enzymatic lignin decomposition reconstructed from 31 fungal genomes.</title>
        <authorList>
            <person name="Floudas D."/>
            <person name="Binder M."/>
            <person name="Riley R."/>
            <person name="Barry K."/>
            <person name="Blanchette R.A."/>
            <person name="Henrissat B."/>
            <person name="Martinez A.T."/>
            <person name="Otillar R."/>
            <person name="Spatafora J.W."/>
            <person name="Yadav J.S."/>
            <person name="Aerts A."/>
            <person name="Benoit I."/>
            <person name="Boyd A."/>
            <person name="Carlson A."/>
            <person name="Copeland A."/>
            <person name="Coutinho P.M."/>
            <person name="de Vries R.P."/>
            <person name="Ferreira P."/>
            <person name="Findley K."/>
            <person name="Foster B."/>
            <person name="Gaskell J."/>
            <person name="Glotzer D."/>
            <person name="Gorecki P."/>
            <person name="Heitman J."/>
            <person name="Hesse C."/>
            <person name="Hori C."/>
            <person name="Igarashi K."/>
            <person name="Jurgens J.A."/>
            <person name="Kallen N."/>
            <person name="Kersten P."/>
            <person name="Kohler A."/>
            <person name="Kuees U."/>
            <person name="Kumar T.K.A."/>
            <person name="Kuo A."/>
            <person name="LaButti K."/>
            <person name="Larrondo L.F."/>
            <person name="Lindquist E."/>
            <person name="Ling A."/>
            <person name="Lombard V."/>
            <person name="Lucas S."/>
            <person name="Lundell T."/>
            <person name="Martin R."/>
            <person name="McLaughlin D.J."/>
            <person name="Morgenstern I."/>
            <person name="Morin E."/>
            <person name="Murat C."/>
            <person name="Nagy L.G."/>
            <person name="Nolan M."/>
            <person name="Ohm R.A."/>
            <person name="Patyshakuliyeva A."/>
            <person name="Rokas A."/>
            <person name="Ruiz-Duenas F.J."/>
            <person name="Sabat G."/>
            <person name="Salamov A."/>
            <person name="Samejima M."/>
            <person name="Schmutz J."/>
            <person name="Slot J.C."/>
            <person name="St John F."/>
            <person name="Stenlid J."/>
            <person name="Sun H."/>
            <person name="Sun S."/>
            <person name="Syed K."/>
            <person name="Tsang A."/>
            <person name="Wiebenga A."/>
            <person name="Young D."/>
            <person name="Pisabarro A."/>
            <person name="Eastwood D.C."/>
            <person name="Martin F."/>
            <person name="Cullen D."/>
            <person name="Grigoriev I.V."/>
            <person name="Hibbett D.S."/>
        </authorList>
    </citation>
    <scope>NUCLEOTIDE SEQUENCE [LARGE SCALE GENOMIC DNA]</scope>
    <source>
        <strain evidence="3 4">ATCC 11539</strain>
    </source>
</reference>
<dbReference type="eggNOG" id="KOG1919">
    <property type="taxonomic scope" value="Eukaryota"/>
</dbReference>
<dbReference type="SUPFAM" id="SSF55120">
    <property type="entry name" value="Pseudouridine synthase"/>
    <property type="match status" value="1"/>
</dbReference>
<dbReference type="GeneID" id="19306028"/>
<protein>
    <submittedName>
        <fullName evidence="3">Pseudouridine synthase</fullName>
    </submittedName>
</protein>
<dbReference type="InterPro" id="IPR006145">
    <property type="entry name" value="PsdUridine_synth_RsuA/RluA"/>
</dbReference>
<organism evidence="3 4">
    <name type="scientific">Gloeophyllum trabeum (strain ATCC 11539 / FP-39264 / Madison 617)</name>
    <name type="common">Brown rot fungus</name>
    <dbReference type="NCBI Taxonomy" id="670483"/>
    <lineage>
        <taxon>Eukaryota</taxon>
        <taxon>Fungi</taxon>
        <taxon>Dikarya</taxon>
        <taxon>Basidiomycota</taxon>
        <taxon>Agaricomycotina</taxon>
        <taxon>Agaricomycetes</taxon>
        <taxon>Gloeophyllales</taxon>
        <taxon>Gloeophyllaceae</taxon>
        <taxon>Gloeophyllum</taxon>
    </lineage>
</organism>
<dbReference type="InterPro" id="IPR050188">
    <property type="entry name" value="RluA_PseudoU_synthase"/>
</dbReference>
<feature type="domain" description="Pseudouridine synthase RsuA/RluA-like" evidence="2">
    <location>
        <begin position="31"/>
        <end position="189"/>
    </location>
</feature>
<dbReference type="Pfam" id="PF00849">
    <property type="entry name" value="PseudoU_synth_2"/>
    <property type="match status" value="1"/>
</dbReference>
<keyword evidence="4" id="KW-1185">Reference proteome</keyword>
<dbReference type="KEGG" id="gtr:GLOTRDRAFT_41119"/>
<evidence type="ECO:0000256" key="1">
    <source>
        <dbReference type="ARBA" id="ARBA00010876"/>
    </source>
</evidence>
<evidence type="ECO:0000313" key="4">
    <source>
        <dbReference type="Proteomes" id="UP000030669"/>
    </source>
</evidence>
<evidence type="ECO:0000313" key="3">
    <source>
        <dbReference type="EMBL" id="EPQ55655.1"/>
    </source>
</evidence>
<dbReference type="AlphaFoldDB" id="S7RMI8"/>
<dbReference type="InterPro" id="IPR020103">
    <property type="entry name" value="PsdUridine_synth_cat_dom_sf"/>
</dbReference>
<dbReference type="RefSeq" id="XP_007865531.1">
    <property type="nucleotide sequence ID" value="XM_007867340.1"/>
</dbReference>
<dbReference type="GO" id="GO:0003723">
    <property type="term" value="F:RNA binding"/>
    <property type="evidence" value="ECO:0007669"/>
    <property type="project" value="InterPro"/>
</dbReference>
<dbReference type="CDD" id="cd02869">
    <property type="entry name" value="PseudoU_synth_RluA_like"/>
    <property type="match status" value="1"/>
</dbReference>